<proteinExistence type="predicted"/>
<evidence type="ECO:0000313" key="2">
    <source>
        <dbReference type="EMBL" id="GGM63526.1"/>
    </source>
</evidence>
<gene>
    <name evidence="2" type="ORF">GCM10011608_55990</name>
</gene>
<accession>A0A917U7D6</accession>
<evidence type="ECO:0000313" key="3">
    <source>
        <dbReference type="Proteomes" id="UP000608890"/>
    </source>
</evidence>
<evidence type="ECO:0000256" key="1">
    <source>
        <dbReference type="SAM" id="MobiDB-lite"/>
    </source>
</evidence>
<dbReference type="RefSeq" id="WP_189049715.1">
    <property type="nucleotide sequence ID" value="NZ_BMNB01000040.1"/>
</dbReference>
<dbReference type="AlphaFoldDB" id="A0A917U7D6"/>
<name>A0A917U7D6_9ACTN</name>
<dbReference type="EMBL" id="BMNB01000040">
    <property type="protein sequence ID" value="GGM63526.1"/>
    <property type="molecule type" value="Genomic_DNA"/>
</dbReference>
<reference evidence="2" key="2">
    <citation type="submission" date="2020-09" db="EMBL/GenBank/DDBJ databases">
        <authorList>
            <person name="Sun Q."/>
            <person name="Zhou Y."/>
        </authorList>
    </citation>
    <scope>NUCLEOTIDE SEQUENCE</scope>
    <source>
        <strain evidence="2">CGMCC 4.7312</strain>
    </source>
</reference>
<dbReference type="Proteomes" id="UP000608890">
    <property type="component" value="Unassembled WGS sequence"/>
</dbReference>
<sequence length="67" mass="6750">MLSEVSYDLPVRAALPALAEALHAAGTAVLVAPPGTGKHSKISTAASTLMTGREGPGNISRPPEVQS</sequence>
<organism evidence="2 3">
    <name type="scientific">Micromonospora sonchi</name>
    <dbReference type="NCBI Taxonomy" id="1763543"/>
    <lineage>
        <taxon>Bacteria</taxon>
        <taxon>Bacillati</taxon>
        <taxon>Actinomycetota</taxon>
        <taxon>Actinomycetes</taxon>
        <taxon>Micromonosporales</taxon>
        <taxon>Micromonosporaceae</taxon>
        <taxon>Micromonospora</taxon>
    </lineage>
</organism>
<comment type="caution">
    <text evidence="2">The sequence shown here is derived from an EMBL/GenBank/DDBJ whole genome shotgun (WGS) entry which is preliminary data.</text>
</comment>
<reference evidence="2" key="1">
    <citation type="journal article" date="2014" name="Int. J. Syst. Evol. Microbiol.">
        <title>Complete genome sequence of Corynebacterium casei LMG S-19264T (=DSM 44701T), isolated from a smear-ripened cheese.</title>
        <authorList>
            <consortium name="US DOE Joint Genome Institute (JGI-PGF)"/>
            <person name="Walter F."/>
            <person name="Albersmeier A."/>
            <person name="Kalinowski J."/>
            <person name="Ruckert C."/>
        </authorList>
    </citation>
    <scope>NUCLEOTIDE SEQUENCE</scope>
    <source>
        <strain evidence="2">CGMCC 4.7312</strain>
    </source>
</reference>
<protein>
    <submittedName>
        <fullName evidence="2">Uncharacterized protein</fullName>
    </submittedName>
</protein>
<keyword evidence="3" id="KW-1185">Reference proteome</keyword>
<feature type="region of interest" description="Disordered" evidence="1">
    <location>
        <begin position="32"/>
        <end position="67"/>
    </location>
</feature>